<keyword evidence="2" id="KW-1185">Reference proteome</keyword>
<proteinExistence type="predicted"/>
<sequence>KLSQRVFVMESTAVQTKATSNYGNGTPWMFTGRAFYQIHLVKADVARQCIPKGLNLVQAFGYTLGGMYLAHYEDSPAGKFDELVVIAGTVWNWPTSCAWAARVLVNSKEACDHGRKEVGLPSHFASFSRVSIVDKQQQEQHLFSKLWSRKKSQAGEYSKPKGKLEIEVSESNGLEIKASMESNMDHRWMGPMMRFPLPSFSGCTEFQPQLLKYSCSMDC</sequence>
<dbReference type="PANTHER" id="PTHR35467">
    <property type="match status" value="1"/>
</dbReference>
<feature type="non-terminal residue" evidence="1">
    <location>
        <position position="1"/>
    </location>
</feature>
<protein>
    <recommendedName>
        <fullName evidence="3">Protein NEOXANTHIN-DEFICIENT 1</fullName>
    </recommendedName>
</protein>
<dbReference type="Gene3D" id="2.40.400.10">
    <property type="entry name" value="Acetoacetate decarboxylase-like"/>
    <property type="match status" value="1"/>
</dbReference>
<dbReference type="EMBL" id="JAHRHJ020000005">
    <property type="protein sequence ID" value="KAH9315477.1"/>
    <property type="molecule type" value="Genomic_DNA"/>
</dbReference>
<comment type="caution">
    <text evidence="1">The sequence shown here is derived from an EMBL/GenBank/DDBJ whole genome shotgun (WGS) entry which is preliminary data.</text>
</comment>
<evidence type="ECO:0000313" key="2">
    <source>
        <dbReference type="Proteomes" id="UP000824469"/>
    </source>
</evidence>
<dbReference type="InterPro" id="IPR039343">
    <property type="entry name" value="NDX1-like"/>
</dbReference>
<reference evidence="1 2" key="1">
    <citation type="journal article" date="2021" name="Nat. Plants">
        <title>The Taxus genome provides insights into paclitaxel biosynthesis.</title>
        <authorList>
            <person name="Xiong X."/>
            <person name="Gou J."/>
            <person name="Liao Q."/>
            <person name="Li Y."/>
            <person name="Zhou Q."/>
            <person name="Bi G."/>
            <person name="Li C."/>
            <person name="Du R."/>
            <person name="Wang X."/>
            <person name="Sun T."/>
            <person name="Guo L."/>
            <person name="Liang H."/>
            <person name="Lu P."/>
            <person name="Wu Y."/>
            <person name="Zhang Z."/>
            <person name="Ro D.K."/>
            <person name="Shang Y."/>
            <person name="Huang S."/>
            <person name="Yan J."/>
        </authorList>
    </citation>
    <scope>NUCLEOTIDE SEQUENCE [LARGE SCALE GENOMIC DNA]</scope>
    <source>
        <strain evidence="1">Ta-2019</strain>
    </source>
</reference>
<evidence type="ECO:0000313" key="1">
    <source>
        <dbReference type="EMBL" id="KAH9315477.1"/>
    </source>
</evidence>
<dbReference type="InterPro" id="IPR023375">
    <property type="entry name" value="ADC_dom_sf"/>
</dbReference>
<name>A0AA38G3E0_TAXCH</name>
<dbReference type="OMA" id="VRPAKIW"/>
<dbReference type="AlphaFoldDB" id="A0AA38G3E0"/>
<evidence type="ECO:0008006" key="3">
    <source>
        <dbReference type="Google" id="ProtNLM"/>
    </source>
</evidence>
<gene>
    <name evidence="1" type="ORF">KI387_024104</name>
</gene>
<organism evidence="1 2">
    <name type="scientific">Taxus chinensis</name>
    <name type="common">Chinese yew</name>
    <name type="synonym">Taxus wallichiana var. chinensis</name>
    <dbReference type="NCBI Taxonomy" id="29808"/>
    <lineage>
        <taxon>Eukaryota</taxon>
        <taxon>Viridiplantae</taxon>
        <taxon>Streptophyta</taxon>
        <taxon>Embryophyta</taxon>
        <taxon>Tracheophyta</taxon>
        <taxon>Spermatophyta</taxon>
        <taxon>Pinopsida</taxon>
        <taxon>Pinidae</taxon>
        <taxon>Conifers II</taxon>
        <taxon>Cupressales</taxon>
        <taxon>Taxaceae</taxon>
        <taxon>Taxus</taxon>
    </lineage>
</organism>
<accession>A0AA38G3E0</accession>
<dbReference type="PANTHER" id="PTHR35467:SF2">
    <property type="entry name" value="PROTEIN NEOXANTHIN-DEFICIENT 1"/>
    <property type="match status" value="1"/>
</dbReference>
<feature type="non-terminal residue" evidence="1">
    <location>
        <position position="219"/>
    </location>
</feature>
<dbReference type="SUPFAM" id="SSF160104">
    <property type="entry name" value="Acetoacetate decarboxylase-like"/>
    <property type="match status" value="1"/>
</dbReference>
<dbReference type="Proteomes" id="UP000824469">
    <property type="component" value="Unassembled WGS sequence"/>
</dbReference>